<comment type="caution">
    <text evidence="1">The sequence shown here is derived from an EMBL/GenBank/DDBJ whole genome shotgun (WGS) entry which is preliminary data.</text>
</comment>
<organism evidence="1 2">
    <name type="scientific">Stentor coeruleus</name>
    <dbReference type="NCBI Taxonomy" id="5963"/>
    <lineage>
        <taxon>Eukaryota</taxon>
        <taxon>Sar</taxon>
        <taxon>Alveolata</taxon>
        <taxon>Ciliophora</taxon>
        <taxon>Postciliodesmatophora</taxon>
        <taxon>Heterotrichea</taxon>
        <taxon>Heterotrichida</taxon>
        <taxon>Stentoridae</taxon>
        <taxon>Stentor</taxon>
    </lineage>
</organism>
<name>A0A1R2AYL4_9CILI</name>
<protein>
    <submittedName>
        <fullName evidence="1">Uncharacterized protein</fullName>
    </submittedName>
</protein>
<proteinExistence type="predicted"/>
<dbReference type="AlphaFoldDB" id="A0A1R2AYL4"/>
<dbReference type="Proteomes" id="UP000187209">
    <property type="component" value="Unassembled WGS sequence"/>
</dbReference>
<reference evidence="1 2" key="1">
    <citation type="submission" date="2016-11" db="EMBL/GenBank/DDBJ databases">
        <title>The macronuclear genome of Stentor coeruleus: a giant cell with tiny introns.</title>
        <authorList>
            <person name="Slabodnick M."/>
            <person name="Ruby J.G."/>
            <person name="Reiff S.B."/>
            <person name="Swart E.C."/>
            <person name="Gosai S."/>
            <person name="Prabakaran S."/>
            <person name="Witkowska E."/>
            <person name="Larue G.E."/>
            <person name="Fisher S."/>
            <person name="Freeman R.M."/>
            <person name="Gunawardena J."/>
            <person name="Chu W."/>
            <person name="Stover N.A."/>
            <person name="Gregory B.D."/>
            <person name="Nowacki M."/>
            <person name="Derisi J."/>
            <person name="Roy S.W."/>
            <person name="Marshall W.F."/>
            <person name="Sood P."/>
        </authorList>
    </citation>
    <scope>NUCLEOTIDE SEQUENCE [LARGE SCALE GENOMIC DNA]</scope>
    <source>
        <strain evidence="1">WM001</strain>
    </source>
</reference>
<dbReference type="EMBL" id="MPUH01001185">
    <property type="protein sequence ID" value="OMJ69545.1"/>
    <property type="molecule type" value="Genomic_DNA"/>
</dbReference>
<keyword evidence="2" id="KW-1185">Reference proteome</keyword>
<evidence type="ECO:0000313" key="2">
    <source>
        <dbReference type="Proteomes" id="UP000187209"/>
    </source>
</evidence>
<gene>
    <name evidence="1" type="ORF">SteCoe_32705</name>
</gene>
<evidence type="ECO:0000313" key="1">
    <source>
        <dbReference type="EMBL" id="OMJ69545.1"/>
    </source>
</evidence>
<accession>A0A1R2AYL4</accession>
<sequence>MEGSYLPGKQRAKIAQQGRKSHFILGKSATPFSTTQNSFFKTFVSSNSPQNYSGFRTASHFTLGNDNAYRNSEFCNNYRVHSIEPRKPKPKVIDLTPSSVVMGKQNMTFLPTSGAFKAPHPNQAQSYSNSPSKNRKHNFELGTDSPTKASVMHSEFSPVRAQPTEKIDRGLLDSHIIMGGHPSMYKSVAVNEYSKKVGSPGKLPVQKVNDLKKEHFILGNDDPALVSNQNTSYKPIISSKQGLTNEQLQNLKSSHFSFKAESPDYVSSSKMTMKYSPTEMRNQELYLKQNHVIFGNDKNYHVSNYTNNHVMNLNSARSRSVNDPTRTKNDEMASDVILGVTTPNMTLTSNSFNNQKGGSPGKLDPGVEKHLRSHHYTMGNSTNIYEQSHKNWGVGDPDPSRPPQGLKESMVATHWVTGYHQENLNTSTKREFKSQVAEKREIEKYLKKHNHNLGDSSNSWRSSYNGTFQWIQPVPDNSSKFSFD</sequence>